<dbReference type="FunFam" id="3.90.230.10:FF:000007">
    <property type="entry name" value="Xaa-Pro aminopeptidase P"/>
    <property type="match status" value="1"/>
</dbReference>
<dbReference type="InterPro" id="IPR000587">
    <property type="entry name" value="Creatinase_N"/>
</dbReference>
<evidence type="ECO:0000313" key="9">
    <source>
        <dbReference type="EMBL" id="CAE0672884.1"/>
    </source>
</evidence>
<evidence type="ECO:0000256" key="3">
    <source>
        <dbReference type="ARBA" id="ARBA00022723"/>
    </source>
</evidence>
<dbReference type="InterPro" id="IPR000994">
    <property type="entry name" value="Pept_M24"/>
</dbReference>
<dbReference type="SUPFAM" id="SSF53092">
    <property type="entry name" value="Creatinase/prolidase N-terminal domain"/>
    <property type="match status" value="2"/>
</dbReference>
<name>A0A7S3Z653_9EUKA</name>
<accession>A0A7S3Z653</accession>
<dbReference type="Pfam" id="PF01321">
    <property type="entry name" value="Creatinase_N"/>
    <property type="match status" value="1"/>
</dbReference>
<comment type="similarity">
    <text evidence="2">Belongs to the peptidase M24B family.</text>
</comment>
<keyword evidence="4" id="KW-0378">Hydrolase</keyword>
<dbReference type="PANTHER" id="PTHR43763:SF6">
    <property type="entry name" value="XAA-PRO AMINOPEPTIDASE 1"/>
    <property type="match status" value="1"/>
</dbReference>
<dbReference type="Pfam" id="PF00557">
    <property type="entry name" value="Peptidase_M24"/>
    <property type="match status" value="1"/>
</dbReference>
<dbReference type="GO" id="GO:0046872">
    <property type="term" value="F:metal ion binding"/>
    <property type="evidence" value="ECO:0007669"/>
    <property type="project" value="UniProtKB-KW"/>
</dbReference>
<evidence type="ECO:0008006" key="10">
    <source>
        <dbReference type="Google" id="ProtNLM"/>
    </source>
</evidence>
<dbReference type="GO" id="GO:0005737">
    <property type="term" value="C:cytoplasm"/>
    <property type="evidence" value="ECO:0007669"/>
    <property type="project" value="UniProtKB-ARBA"/>
</dbReference>
<dbReference type="GO" id="GO:0070006">
    <property type="term" value="F:metalloaminopeptidase activity"/>
    <property type="evidence" value="ECO:0007669"/>
    <property type="project" value="InterPro"/>
</dbReference>
<evidence type="ECO:0000259" key="7">
    <source>
        <dbReference type="Pfam" id="PF01321"/>
    </source>
</evidence>
<dbReference type="FunFam" id="3.40.350.10:FF:000003">
    <property type="entry name" value="Xaa-pro aminopeptidase P"/>
    <property type="match status" value="1"/>
</dbReference>
<evidence type="ECO:0000256" key="2">
    <source>
        <dbReference type="ARBA" id="ARBA00008766"/>
    </source>
</evidence>
<keyword evidence="3" id="KW-0479">Metal-binding</keyword>
<dbReference type="AlphaFoldDB" id="A0A7S3Z653"/>
<evidence type="ECO:0000259" key="8">
    <source>
        <dbReference type="Pfam" id="PF16188"/>
    </source>
</evidence>
<organism evidence="9">
    <name type="scientific">Lotharella globosa</name>
    <dbReference type="NCBI Taxonomy" id="91324"/>
    <lineage>
        <taxon>Eukaryota</taxon>
        <taxon>Sar</taxon>
        <taxon>Rhizaria</taxon>
        <taxon>Cercozoa</taxon>
        <taxon>Chlorarachniophyceae</taxon>
        <taxon>Lotharella</taxon>
    </lineage>
</organism>
<dbReference type="Pfam" id="PF16188">
    <property type="entry name" value="Peptidase_M24_C"/>
    <property type="match status" value="1"/>
</dbReference>
<dbReference type="InterPro" id="IPR036005">
    <property type="entry name" value="Creatinase/aminopeptidase-like"/>
</dbReference>
<dbReference type="Pfam" id="PF16189">
    <property type="entry name" value="Creatinase_N_2"/>
    <property type="match status" value="1"/>
</dbReference>
<feature type="domain" description="Peptidase M24 C-terminal" evidence="8">
    <location>
        <begin position="524"/>
        <end position="586"/>
    </location>
</feature>
<evidence type="ECO:0000256" key="5">
    <source>
        <dbReference type="ARBA" id="ARBA00023211"/>
    </source>
</evidence>
<keyword evidence="5" id="KW-0464">Manganese</keyword>
<comment type="cofactor">
    <cofactor evidence="1">
        <name>Mn(2+)</name>
        <dbReference type="ChEBI" id="CHEBI:29035"/>
    </cofactor>
</comment>
<evidence type="ECO:0000256" key="1">
    <source>
        <dbReference type="ARBA" id="ARBA00001936"/>
    </source>
</evidence>
<proteinExistence type="inferred from homology"/>
<dbReference type="PANTHER" id="PTHR43763">
    <property type="entry name" value="XAA-PRO AMINOPEPTIDASE 1"/>
    <property type="match status" value="1"/>
</dbReference>
<evidence type="ECO:0000259" key="6">
    <source>
        <dbReference type="Pfam" id="PF00557"/>
    </source>
</evidence>
<sequence>MDAYVVPTADPHQSEYPPNCHARREYLTKFTGSAGSAVVTEDEALLWTDGRYFLQAADELGEDWGLQKQGVQGTPTISEWLSDKLKPGSNVAIDPYLHTALEVEQIEKKLAEKNINLQLVHDNLVDALWDTRPPFPTTPIRIHPPEWAGKTSTEKLAELRADMDKENADVMVLSKLDDVAWALNLRGGDIESNPVFLSYLLVLKDKVMLFVDKSKVTPTVQQHLDEIKAEVEDYDNVVGAVEDLAKAGMKIMYDPASTSVALAHAAKASPEVVRTTSPIDLKKALKNKQELDGMREAHLRDAAALCKFWAWMDLATKRGEVINEYDAGGELKNFRSEQPGFIEPSFPSIVGEGPNGAVIHYRAAKATARDIKAGSLILIDSGGQYDCGTTDVTRVYHFGGDKHQPTQEQKDVYTRVLKGHIAVDTAVFPEGTPGFVLDVFARRHLWEAGLNYLHGTGHGVGAALNVHEGPHSISPRFTNTVPLKPGMICSNEPGYYEDGVYGMRIENLLIVTEKETPNTFNDVKYLGFERLTHVPIQRKLLNLDLMTDDEIKWMNDYHNEIWEKISPRVSDEQAALDWLFDNTQPIKREPLRVIGNKEAVAAAE</sequence>
<dbReference type="EMBL" id="HBIV01034394">
    <property type="protein sequence ID" value="CAE0672884.1"/>
    <property type="molecule type" value="Transcribed_RNA"/>
</dbReference>
<dbReference type="Gene3D" id="3.90.230.10">
    <property type="entry name" value="Creatinase/methionine aminopeptidase superfamily"/>
    <property type="match status" value="1"/>
</dbReference>
<protein>
    <recommendedName>
        <fullName evidence="10">Xaa-Pro aminopeptidase P</fullName>
    </recommendedName>
</protein>
<dbReference type="SUPFAM" id="SSF55920">
    <property type="entry name" value="Creatinase/aminopeptidase"/>
    <property type="match status" value="1"/>
</dbReference>
<evidence type="ECO:0000256" key="4">
    <source>
        <dbReference type="ARBA" id="ARBA00022801"/>
    </source>
</evidence>
<dbReference type="Gene3D" id="3.40.350.10">
    <property type="entry name" value="Creatinase/prolidase N-terminal domain"/>
    <property type="match status" value="2"/>
</dbReference>
<dbReference type="InterPro" id="IPR050422">
    <property type="entry name" value="X-Pro_aminopeptidase_P"/>
</dbReference>
<feature type="domain" description="Creatinase N-terminal" evidence="7">
    <location>
        <begin position="22"/>
        <end position="116"/>
    </location>
</feature>
<feature type="domain" description="Peptidase M24" evidence="6">
    <location>
        <begin position="293"/>
        <end position="513"/>
    </location>
</feature>
<dbReference type="InterPro" id="IPR029149">
    <property type="entry name" value="Creatin/AminoP/Spt16_N"/>
</dbReference>
<dbReference type="InterPro" id="IPR033740">
    <property type="entry name" value="Pept_M24B"/>
</dbReference>
<dbReference type="CDD" id="cd01085">
    <property type="entry name" value="APP"/>
    <property type="match status" value="1"/>
</dbReference>
<dbReference type="InterPro" id="IPR032416">
    <property type="entry name" value="Peptidase_M24_C"/>
</dbReference>
<gene>
    <name evidence="9" type="ORF">LGLO00237_LOCUS24535</name>
</gene>
<reference evidence="9" key="1">
    <citation type="submission" date="2021-01" db="EMBL/GenBank/DDBJ databases">
        <authorList>
            <person name="Corre E."/>
            <person name="Pelletier E."/>
            <person name="Niang G."/>
            <person name="Scheremetjew M."/>
            <person name="Finn R."/>
            <person name="Kale V."/>
            <person name="Holt S."/>
            <person name="Cochrane G."/>
            <person name="Meng A."/>
            <person name="Brown T."/>
            <person name="Cohen L."/>
        </authorList>
    </citation>
    <scope>NUCLEOTIDE SEQUENCE</scope>
    <source>
        <strain evidence="9">CCCM811</strain>
    </source>
</reference>